<feature type="region of interest" description="Disordered" evidence="1">
    <location>
        <begin position="136"/>
        <end position="231"/>
    </location>
</feature>
<feature type="compositionally biased region" description="Pro residues" evidence="1">
    <location>
        <begin position="315"/>
        <end position="329"/>
    </location>
</feature>
<feature type="compositionally biased region" description="Low complexity" evidence="1">
    <location>
        <begin position="548"/>
        <end position="559"/>
    </location>
</feature>
<dbReference type="EMBL" id="BMAR01000001">
    <property type="protein sequence ID" value="GFR40662.1"/>
    <property type="molecule type" value="Genomic_DNA"/>
</dbReference>
<feature type="region of interest" description="Disordered" evidence="1">
    <location>
        <begin position="450"/>
        <end position="487"/>
    </location>
</feature>
<dbReference type="Proteomes" id="UP001054857">
    <property type="component" value="Unassembled WGS sequence"/>
</dbReference>
<evidence type="ECO:0000313" key="2">
    <source>
        <dbReference type="EMBL" id="GFR40662.1"/>
    </source>
</evidence>
<feature type="compositionally biased region" description="Basic residues" evidence="1">
    <location>
        <begin position="528"/>
        <end position="543"/>
    </location>
</feature>
<feature type="compositionally biased region" description="Basic and acidic residues" evidence="1">
    <location>
        <begin position="453"/>
        <end position="464"/>
    </location>
</feature>
<proteinExistence type="predicted"/>
<dbReference type="AlphaFoldDB" id="A0AAD3DHT1"/>
<evidence type="ECO:0000256" key="1">
    <source>
        <dbReference type="SAM" id="MobiDB-lite"/>
    </source>
</evidence>
<feature type="compositionally biased region" description="Acidic residues" evidence="1">
    <location>
        <begin position="151"/>
        <end position="170"/>
    </location>
</feature>
<protein>
    <submittedName>
        <fullName evidence="2">Uncharacterized protein</fullName>
    </submittedName>
</protein>
<feature type="non-terminal residue" evidence="2">
    <location>
        <position position="600"/>
    </location>
</feature>
<keyword evidence="3" id="KW-1185">Reference proteome</keyword>
<feature type="compositionally biased region" description="Acidic residues" evidence="1">
    <location>
        <begin position="581"/>
        <end position="600"/>
    </location>
</feature>
<evidence type="ECO:0000313" key="3">
    <source>
        <dbReference type="Proteomes" id="UP001054857"/>
    </source>
</evidence>
<name>A0AAD3DHT1_9CHLO</name>
<reference evidence="2 3" key="1">
    <citation type="journal article" date="2021" name="Sci. Rep.">
        <title>Genome sequencing of the multicellular alga Astrephomene provides insights into convergent evolution of germ-soma differentiation.</title>
        <authorList>
            <person name="Yamashita S."/>
            <person name="Yamamoto K."/>
            <person name="Matsuzaki R."/>
            <person name="Suzuki S."/>
            <person name="Yamaguchi H."/>
            <person name="Hirooka S."/>
            <person name="Minakuchi Y."/>
            <person name="Miyagishima S."/>
            <person name="Kawachi M."/>
            <person name="Toyoda A."/>
            <person name="Nozaki H."/>
        </authorList>
    </citation>
    <scope>NUCLEOTIDE SEQUENCE [LARGE SCALE GENOMIC DNA]</scope>
    <source>
        <strain evidence="2 3">NIES-4017</strain>
    </source>
</reference>
<comment type="caution">
    <text evidence="2">The sequence shown here is derived from an EMBL/GenBank/DDBJ whole genome shotgun (WGS) entry which is preliminary data.</text>
</comment>
<sequence length="600" mass="65993">EEGIAAEVLARLSLVEKSLAEAGYSLRSLAPAPPLLLPPPPLSPPQRPRQSGPHWRQQHLEQEEQEAGIGAVRAGAAVIRRGHVVVDDDAFDFDSEDDLISNKVLEEWLNVPAEGLGYEEGMPQHQRLHYTFTTGTATALSSPTTSSVEGGGEEEEGEPGADDDEEEEEGEVRREAHQPWCTRYHPAGRGLHAGGDDSSSEGDSSSGRGPSGYLEEQEQEEEDEPRSTLEGFRGRFGAGVLRVMHMLLRGKAMLEATVRHRPMQQQQQPHQPQPLVMDLENAGQAAMAMLLLYECSARTRQELMFQPATNTPLPTSQPTPPTHGEPPGPLRLEVRPGWLPRHQVQGSLGPGGAEGGTAAREGTQLYDHRKIKSVTVTGSSKCAPQLKVVRRSLLSEQLGACWVKGQGVMGVLRALQLVAQVRQEMLAQGRDLVAGVAYLPAELLDSLEEEQCAEQRRAQRERGRAPAGSKSRPESRSSSCSSLTVSSGPRYRHYKRVRDAARDVMECAERLKVDVDVQLVWQQRQQQRRQRASHNRQHRHWWQRPHLSTSSSGSPTQQGEQEEQWGEAGKPLDASGGGGVDEGDDDDDDDEEEEEDARLA</sequence>
<feature type="region of interest" description="Disordered" evidence="1">
    <location>
        <begin position="33"/>
        <end position="68"/>
    </location>
</feature>
<feature type="region of interest" description="Disordered" evidence="1">
    <location>
        <begin position="308"/>
        <end position="330"/>
    </location>
</feature>
<feature type="compositionally biased region" description="Pro residues" evidence="1">
    <location>
        <begin position="33"/>
        <end position="47"/>
    </location>
</feature>
<feature type="region of interest" description="Disordered" evidence="1">
    <location>
        <begin position="528"/>
        <end position="600"/>
    </location>
</feature>
<feature type="compositionally biased region" description="Low complexity" evidence="1">
    <location>
        <begin position="476"/>
        <end position="487"/>
    </location>
</feature>
<gene>
    <name evidence="2" type="ORF">Agub_g1249</name>
</gene>
<feature type="compositionally biased region" description="Low complexity" evidence="1">
    <location>
        <begin position="201"/>
        <end position="212"/>
    </location>
</feature>
<feature type="region of interest" description="Disordered" evidence="1">
    <location>
        <begin position="342"/>
        <end position="364"/>
    </location>
</feature>
<accession>A0AAD3DHT1</accession>
<organism evidence="2 3">
    <name type="scientific">Astrephomene gubernaculifera</name>
    <dbReference type="NCBI Taxonomy" id="47775"/>
    <lineage>
        <taxon>Eukaryota</taxon>
        <taxon>Viridiplantae</taxon>
        <taxon>Chlorophyta</taxon>
        <taxon>core chlorophytes</taxon>
        <taxon>Chlorophyceae</taxon>
        <taxon>CS clade</taxon>
        <taxon>Chlamydomonadales</taxon>
        <taxon>Astrephomenaceae</taxon>
        <taxon>Astrephomene</taxon>
    </lineage>
</organism>
<feature type="compositionally biased region" description="Acidic residues" evidence="1">
    <location>
        <begin position="215"/>
        <end position="224"/>
    </location>
</feature>
<feature type="compositionally biased region" description="Low complexity" evidence="1">
    <location>
        <begin position="136"/>
        <end position="147"/>
    </location>
</feature>
<feature type="non-terminal residue" evidence="2">
    <location>
        <position position="1"/>
    </location>
</feature>